<proteinExistence type="predicted"/>
<gene>
    <name evidence="2" type="ORF">BD311DRAFT_364018</name>
</gene>
<evidence type="ECO:0000313" key="2">
    <source>
        <dbReference type="EMBL" id="TBU27756.1"/>
    </source>
</evidence>
<accession>A0A4Q9MNU8</accession>
<dbReference type="OrthoDB" id="2757496at2759"/>
<protein>
    <submittedName>
        <fullName evidence="2">Uncharacterized protein</fullName>
    </submittedName>
</protein>
<dbReference type="EMBL" id="ML143428">
    <property type="protein sequence ID" value="TBU27756.1"/>
    <property type="molecule type" value="Genomic_DNA"/>
</dbReference>
<sequence>MATDSTHYARIQNRDSIVSDAPTSLPRSLRRRVSHALSSFTGRSPENSTVVPPVPPTNELARPATRIEKATSRMASGADQRPENALKRTWSRGINLARTRSEPALHAKRAKTSASATAPAVPALPRAATTTVAGHSRDVGAYASTESAIVSYTYPLWRIDPVLVGCFVCL</sequence>
<reference evidence="2" key="1">
    <citation type="submission" date="2019-01" db="EMBL/GenBank/DDBJ databases">
        <title>Draft genome sequences of three monokaryotic isolates of the white-rot basidiomycete fungus Dichomitus squalens.</title>
        <authorList>
            <consortium name="DOE Joint Genome Institute"/>
            <person name="Lopez S.C."/>
            <person name="Andreopoulos B."/>
            <person name="Pangilinan J."/>
            <person name="Lipzen A."/>
            <person name="Riley R."/>
            <person name="Ahrendt S."/>
            <person name="Ng V."/>
            <person name="Barry K."/>
            <person name="Daum C."/>
            <person name="Grigoriev I.V."/>
            <person name="Hilden K.S."/>
            <person name="Makela M.R."/>
            <person name="de Vries R.P."/>
        </authorList>
    </citation>
    <scope>NUCLEOTIDE SEQUENCE [LARGE SCALE GENOMIC DNA]</scope>
    <source>
        <strain evidence="2">OM18370.1</strain>
    </source>
</reference>
<feature type="region of interest" description="Disordered" evidence="1">
    <location>
        <begin position="1"/>
        <end position="59"/>
    </location>
</feature>
<evidence type="ECO:0000256" key="1">
    <source>
        <dbReference type="SAM" id="MobiDB-lite"/>
    </source>
</evidence>
<name>A0A4Q9MNU8_9APHY</name>
<organism evidence="2">
    <name type="scientific">Dichomitus squalens</name>
    <dbReference type="NCBI Taxonomy" id="114155"/>
    <lineage>
        <taxon>Eukaryota</taxon>
        <taxon>Fungi</taxon>
        <taxon>Dikarya</taxon>
        <taxon>Basidiomycota</taxon>
        <taxon>Agaricomycotina</taxon>
        <taxon>Agaricomycetes</taxon>
        <taxon>Polyporales</taxon>
        <taxon>Polyporaceae</taxon>
        <taxon>Dichomitus</taxon>
    </lineage>
</organism>
<dbReference type="AlphaFoldDB" id="A0A4Q9MNU8"/>
<dbReference type="Proteomes" id="UP000292957">
    <property type="component" value="Unassembled WGS sequence"/>
</dbReference>